<dbReference type="SUPFAM" id="SSF56281">
    <property type="entry name" value="Metallo-hydrolase/oxidoreductase"/>
    <property type="match status" value="1"/>
</dbReference>
<dbReference type="InterPro" id="IPR036866">
    <property type="entry name" value="RibonucZ/Hydroxyglut_hydro"/>
</dbReference>
<evidence type="ECO:0000256" key="1">
    <source>
        <dbReference type="ARBA" id="ARBA00007121"/>
    </source>
</evidence>
<dbReference type="Gene3D" id="3.60.15.10">
    <property type="entry name" value="Ribonuclease Z/Hydroxyacylglutathione hydrolase-like"/>
    <property type="match status" value="1"/>
</dbReference>
<comment type="caution">
    <text evidence="3">The sequence shown here is derived from an EMBL/GenBank/DDBJ whole genome shotgun (WGS) entry which is preliminary data.</text>
</comment>
<dbReference type="SMART" id="SM00849">
    <property type="entry name" value="Lactamase_B"/>
    <property type="match status" value="1"/>
</dbReference>
<name>A0A1F4RRT1_UNCSA</name>
<dbReference type="PROSITE" id="PS50902">
    <property type="entry name" value="FLAVODOXIN_LIKE"/>
    <property type="match status" value="1"/>
</dbReference>
<dbReference type="PIRSF" id="PIRSF005243">
    <property type="entry name" value="ROO"/>
    <property type="match status" value="1"/>
</dbReference>
<dbReference type="PANTHER" id="PTHR43717:SF1">
    <property type="entry name" value="ANAEROBIC NITRIC OXIDE REDUCTASE FLAVORUBREDOXIN"/>
    <property type="match status" value="1"/>
</dbReference>
<accession>A0A1F4RRT1</accession>
<sequence length="392" mass="43715">MSIRKIKENIYAVGVIDWDRRLFDELIPLPDGTTYNAYLIKGSDKVVLLDTVDPPFASELLENLQELKVDRIDYIISHHGEQDHSGAIPRLLAGYPMAKVVVNQKNKELLKNHLLVADGKFLVVADRETLSLGDKTLEFIFAPWVHWPETIFSYLKEDNILFTCDFLGSHLATSDLYAKEGPKVYAAAKRYYAEVMMPFRPLVTKHLEIVKQLNPGIVATSHGPIYDKPKYILEAYADWVGEAVGNKVVIPYVSMHGSTKVMVDYFVEKLMAHGVKVKPFNLTAMDLGDLAMELVDAATVVLGTPTVLAGPHPSAVYAAYLLNALRPKTKFVSLIGSFGWGGKTVEQIAGMLTALKVEILAPVMVKGLPKEEDFRRLDRLVDDILKKHQGVL</sequence>
<organism evidence="3 4">
    <name type="scientific">candidate division WOR-1 bacterium RIFCSPLOWO2_12_FULL_45_9</name>
    <dbReference type="NCBI Taxonomy" id="1802568"/>
    <lineage>
        <taxon>Bacteria</taxon>
        <taxon>Bacillati</taxon>
        <taxon>Saganbacteria</taxon>
    </lineage>
</organism>
<dbReference type="CDD" id="cd07709">
    <property type="entry name" value="flavodiiron_proteins_MBL-fold"/>
    <property type="match status" value="1"/>
</dbReference>
<protein>
    <submittedName>
        <fullName evidence="3">MBL fold hydrolase</fullName>
    </submittedName>
</protein>
<feature type="domain" description="Flavodoxin-like" evidence="2">
    <location>
        <begin position="248"/>
        <end position="385"/>
    </location>
</feature>
<dbReference type="GO" id="GO:0016787">
    <property type="term" value="F:hydrolase activity"/>
    <property type="evidence" value="ECO:0007669"/>
    <property type="project" value="UniProtKB-KW"/>
</dbReference>
<dbReference type="Gene3D" id="3.40.50.360">
    <property type="match status" value="1"/>
</dbReference>
<dbReference type="SUPFAM" id="SSF52218">
    <property type="entry name" value="Flavoproteins"/>
    <property type="match status" value="1"/>
</dbReference>
<evidence type="ECO:0000259" key="2">
    <source>
        <dbReference type="PROSITE" id="PS50902"/>
    </source>
</evidence>
<dbReference type="Pfam" id="PF19583">
    <property type="entry name" value="ODP"/>
    <property type="match status" value="1"/>
</dbReference>
<comment type="similarity">
    <text evidence="1">In the N-terminal section; belongs to the zinc metallo-hydrolase group 3 family.</text>
</comment>
<dbReference type="PANTHER" id="PTHR43717">
    <property type="entry name" value="ANAEROBIC NITRIC OXIDE REDUCTASE FLAVORUBREDOXIN"/>
    <property type="match status" value="1"/>
</dbReference>
<dbReference type="InterPro" id="IPR016440">
    <property type="entry name" value="Rubredoxin-O_OxRdtase"/>
</dbReference>
<dbReference type="GO" id="GO:0046872">
    <property type="term" value="F:metal ion binding"/>
    <property type="evidence" value="ECO:0007669"/>
    <property type="project" value="InterPro"/>
</dbReference>
<dbReference type="InterPro" id="IPR001279">
    <property type="entry name" value="Metallo-B-lactamas"/>
</dbReference>
<dbReference type="InterPro" id="IPR029039">
    <property type="entry name" value="Flavoprotein-like_sf"/>
</dbReference>
<dbReference type="GO" id="GO:0016491">
    <property type="term" value="F:oxidoreductase activity"/>
    <property type="evidence" value="ECO:0007669"/>
    <property type="project" value="InterPro"/>
</dbReference>
<dbReference type="InterPro" id="IPR008254">
    <property type="entry name" value="Flavodoxin/NO_synth"/>
</dbReference>
<reference evidence="3 4" key="1">
    <citation type="journal article" date="2016" name="Nat. Commun.">
        <title>Thousands of microbial genomes shed light on interconnected biogeochemical processes in an aquifer system.</title>
        <authorList>
            <person name="Anantharaman K."/>
            <person name="Brown C.T."/>
            <person name="Hug L.A."/>
            <person name="Sharon I."/>
            <person name="Castelle C.J."/>
            <person name="Probst A.J."/>
            <person name="Thomas B.C."/>
            <person name="Singh A."/>
            <person name="Wilkins M.J."/>
            <person name="Karaoz U."/>
            <person name="Brodie E.L."/>
            <person name="Williams K.H."/>
            <person name="Hubbard S.S."/>
            <person name="Banfield J.F."/>
        </authorList>
    </citation>
    <scope>NUCLEOTIDE SEQUENCE [LARGE SCALE GENOMIC DNA]</scope>
</reference>
<dbReference type="AlphaFoldDB" id="A0A1F4RRT1"/>
<dbReference type="EMBL" id="METQ01000001">
    <property type="protein sequence ID" value="OGC10173.1"/>
    <property type="molecule type" value="Genomic_DNA"/>
</dbReference>
<evidence type="ECO:0000313" key="3">
    <source>
        <dbReference type="EMBL" id="OGC10173.1"/>
    </source>
</evidence>
<gene>
    <name evidence="3" type="ORF">A3F86_04205</name>
</gene>
<dbReference type="InterPro" id="IPR045761">
    <property type="entry name" value="ODP_dom"/>
</dbReference>
<proteinExistence type="inferred from homology"/>
<dbReference type="STRING" id="1802568.A3F86_04205"/>
<keyword evidence="3" id="KW-0378">Hydrolase</keyword>
<dbReference type="GO" id="GO:0010181">
    <property type="term" value="F:FMN binding"/>
    <property type="evidence" value="ECO:0007669"/>
    <property type="project" value="InterPro"/>
</dbReference>
<dbReference type="Proteomes" id="UP000179095">
    <property type="component" value="Unassembled WGS sequence"/>
</dbReference>
<dbReference type="GO" id="GO:0009055">
    <property type="term" value="F:electron transfer activity"/>
    <property type="evidence" value="ECO:0007669"/>
    <property type="project" value="InterPro"/>
</dbReference>
<evidence type="ECO:0000313" key="4">
    <source>
        <dbReference type="Proteomes" id="UP000179095"/>
    </source>
</evidence>